<evidence type="ECO:0000256" key="1">
    <source>
        <dbReference type="ARBA" id="ARBA00004917"/>
    </source>
</evidence>
<comment type="function">
    <text evidence="7">Catalyzes the formation of 6,7-dimethyl-8-ribityllumazine by condensation of 5-amino-6-(D-ribitylamino)uracil with 3,4-dihydroxy-2-butanone 4-phosphate. This is the penultimate step in the biosynthesis of riboflavin.</text>
</comment>
<evidence type="ECO:0000313" key="8">
    <source>
        <dbReference type="EMBL" id="TXC76173.1"/>
    </source>
</evidence>
<evidence type="ECO:0000256" key="3">
    <source>
        <dbReference type="ARBA" id="ARBA00012664"/>
    </source>
</evidence>
<evidence type="ECO:0000256" key="2">
    <source>
        <dbReference type="ARBA" id="ARBA00007424"/>
    </source>
</evidence>
<protein>
    <recommendedName>
        <fullName evidence="3 7">6,7-dimethyl-8-ribityllumazine synthase</fullName>
        <shortName evidence="7">DMRL synthase</shortName>
        <shortName evidence="7">LS</shortName>
        <shortName evidence="7">Lumazine synthase</shortName>
        <ecNumber evidence="3 7">2.5.1.78</ecNumber>
    </recommendedName>
</protein>
<feature type="binding site" evidence="7">
    <location>
        <begin position="89"/>
        <end position="91"/>
    </location>
    <ligand>
        <name>5-amino-6-(D-ribitylamino)uracil</name>
        <dbReference type="ChEBI" id="CHEBI:15934"/>
    </ligand>
</feature>
<dbReference type="OrthoDB" id="9809709at2"/>
<dbReference type="InterPro" id="IPR002180">
    <property type="entry name" value="LS/RS"/>
</dbReference>
<accession>A0A5C6US69</accession>
<dbReference type="RefSeq" id="WP_147015175.1">
    <property type="nucleotide sequence ID" value="NZ_VORB01000010.1"/>
</dbReference>
<gene>
    <name evidence="7" type="primary">ribH</name>
    <name evidence="8" type="ORF">FRX97_10500</name>
</gene>
<feature type="binding site" evidence="7">
    <location>
        <begin position="94"/>
        <end position="95"/>
    </location>
    <ligand>
        <name>(2S)-2-hydroxy-3-oxobutyl phosphate</name>
        <dbReference type="ChEBI" id="CHEBI:58830"/>
    </ligand>
</feature>
<dbReference type="InterPro" id="IPR036467">
    <property type="entry name" value="LS/RS_sf"/>
</dbReference>
<dbReference type="CDD" id="cd09209">
    <property type="entry name" value="Lumazine_synthase-I"/>
    <property type="match status" value="1"/>
</dbReference>
<dbReference type="InterPro" id="IPR034964">
    <property type="entry name" value="LS"/>
</dbReference>
<dbReference type="EC" id="2.5.1.78" evidence="3 7"/>
<organism evidence="8 9">
    <name type="scientific">Luteibaculum oceani</name>
    <dbReference type="NCBI Taxonomy" id="1294296"/>
    <lineage>
        <taxon>Bacteria</taxon>
        <taxon>Pseudomonadati</taxon>
        <taxon>Bacteroidota</taxon>
        <taxon>Flavobacteriia</taxon>
        <taxon>Flavobacteriales</taxon>
        <taxon>Luteibaculaceae</taxon>
        <taxon>Luteibaculum</taxon>
    </lineage>
</organism>
<comment type="pathway">
    <text evidence="1 7">Cofactor biosynthesis; riboflavin biosynthesis; riboflavin from 2-hydroxy-3-oxobutyl phosphate and 5-amino-6-(D-ribitylamino)uracil: step 1/2.</text>
</comment>
<feature type="binding site" evidence="7">
    <location>
        <position position="31"/>
    </location>
    <ligand>
        <name>5-amino-6-(D-ribitylamino)uracil</name>
        <dbReference type="ChEBI" id="CHEBI:15934"/>
    </ligand>
</feature>
<proteinExistence type="inferred from homology"/>
<dbReference type="PANTHER" id="PTHR21058">
    <property type="entry name" value="6,7-DIMETHYL-8-RIBITYLLUMAZINE SYNTHASE DMRL SYNTHASE LUMAZINE SYNTHASE"/>
    <property type="match status" value="1"/>
</dbReference>
<name>A0A5C6US69_9FLAO</name>
<keyword evidence="4 7" id="KW-0686">Riboflavin biosynthesis</keyword>
<dbReference type="GO" id="GO:0000906">
    <property type="term" value="F:6,7-dimethyl-8-ribityllumazine synthase activity"/>
    <property type="evidence" value="ECO:0007669"/>
    <property type="project" value="UniProtKB-UniRule"/>
</dbReference>
<feature type="binding site" evidence="7">
    <location>
        <position position="122"/>
    </location>
    <ligand>
        <name>5-amino-6-(D-ribitylamino)uracil</name>
        <dbReference type="ChEBI" id="CHEBI:15934"/>
    </ligand>
</feature>
<feature type="binding site" evidence="7">
    <location>
        <begin position="65"/>
        <end position="67"/>
    </location>
    <ligand>
        <name>5-amino-6-(D-ribitylamino)uracil</name>
        <dbReference type="ChEBI" id="CHEBI:15934"/>
    </ligand>
</feature>
<dbReference type="Gene3D" id="3.40.50.960">
    <property type="entry name" value="Lumazine/riboflavin synthase"/>
    <property type="match status" value="1"/>
</dbReference>
<keyword evidence="5 7" id="KW-0808">Transferase</keyword>
<sequence length="164" mass="17764">MATEGKNLSHYDKDSIPDGSDFTIGIVVSEWNDEITGALLKGAVETLKKHGVQENKLHVKWVPGSFELPLASQWLIQQHSPHAVIALGSVIQGETKHFDFVCEACALGIKDVSLSENTPIIFGVLTDNTHEQAVARSGGKHGNKGIECAIAALKMAALRRNLWV</sequence>
<evidence type="ECO:0000256" key="5">
    <source>
        <dbReference type="ARBA" id="ARBA00022679"/>
    </source>
</evidence>
<reference evidence="8 9" key="1">
    <citation type="submission" date="2019-08" db="EMBL/GenBank/DDBJ databases">
        <title>Genome of Luteibaculum oceani JCM 18817.</title>
        <authorList>
            <person name="Bowman J.P."/>
        </authorList>
    </citation>
    <scope>NUCLEOTIDE SEQUENCE [LARGE SCALE GENOMIC DNA]</scope>
    <source>
        <strain evidence="8 9">JCM 18817</strain>
    </source>
</reference>
<comment type="similarity">
    <text evidence="2 7">Belongs to the DMRL synthase family.</text>
</comment>
<dbReference type="HAMAP" id="MF_00178">
    <property type="entry name" value="Lumazine_synth"/>
    <property type="match status" value="1"/>
</dbReference>
<dbReference type="EMBL" id="VORB01000010">
    <property type="protein sequence ID" value="TXC76173.1"/>
    <property type="molecule type" value="Genomic_DNA"/>
</dbReference>
<dbReference type="UniPathway" id="UPA00275">
    <property type="reaction ID" value="UER00404"/>
</dbReference>
<dbReference type="NCBIfam" id="TIGR00114">
    <property type="entry name" value="lumazine-synth"/>
    <property type="match status" value="1"/>
</dbReference>
<comment type="catalytic activity">
    <reaction evidence="6 7">
        <text>(2S)-2-hydroxy-3-oxobutyl phosphate + 5-amino-6-(D-ribitylamino)uracil = 6,7-dimethyl-8-(1-D-ribityl)lumazine + phosphate + 2 H2O + H(+)</text>
        <dbReference type="Rhea" id="RHEA:26152"/>
        <dbReference type="ChEBI" id="CHEBI:15377"/>
        <dbReference type="ChEBI" id="CHEBI:15378"/>
        <dbReference type="ChEBI" id="CHEBI:15934"/>
        <dbReference type="ChEBI" id="CHEBI:43474"/>
        <dbReference type="ChEBI" id="CHEBI:58201"/>
        <dbReference type="ChEBI" id="CHEBI:58830"/>
        <dbReference type="EC" id="2.5.1.78"/>
    </reaction>
</comment>
<evidence type="ECO:0000313" key="9">
    <source>
        <dbReference type="Proteomes" id="UP000321168"/>
    </source>
</evidence>
<dbReference type="Proteomes" id="UP000321168">
    <property type="component" value="Unassembled WGS sequence"/>
</dbReference>
<dbReference type="GO" id="GO:0009231">
    <property type="term" value="P:riboflavin biosynthetic process"/>
    <property type="evidence" value="ECO:0007669"/>
    <property type="project" value="UniProtKB-UniRule"/>
</dbReference>
<evidence type="ECO:0000256" key="7">
    <source>
        <dbReference type="HAMAP-Rule" id="MF_00178"/>
    </source>
</evidence>
<evidence type="ECO:0000256" key="4">
    <source>
        <dbReference type="ARBA" id="ARBA00022619"/>
    </source>
</evidence>
<comment type="caution">
    <text evidence="8">The sequence shown here is derived from an EMBL/GenBank/DDBJ whole genome shotgun (WGS) entry which is preliminary data.</text>
</comment>
<dbReference type="AlphaFoldDB" id="A0A5C6US69"/>
<keyword evidence="9" id="KW-1185">Reference proteome</keyword>
<feature type="binding site" evidence="7">
    <location>
        <position position="136"/>
    </location>
    <ligand>
        <name>(2S)-2-hydroxy-3-oxobutyl phosphate</name>
        <dbReference type="ChEBI" id="CHEBI:58830"/>
    </ligand>
</feature>
<evidence type="ECO:0000256" key="6">
    <source>
        <dbReference type="ARBA" id="ARBA00048785"/>
    </source>
</evidence>
<dbReference type="GO" id="GO:0009349">
    <property type="term" value="C:riboflavin synthase complex"/>
    <property type="evidence" value="ECO:0007669"/>
    <property type="project" value="UniProtKB-UniRule"/>
</dbReference>
<feature type="active site" description="Proton donor" evidence="7">
    <location>
        <position position="97"/>
    </location>
</feature>
<dbReference type="Pfam" id="PF00885">
    <property type="entry name" value="DMRL_synthase"/>
    <property type="match status" value="1"/>
</dbReference>
<dbReference type="SUPFAM" id="SSF52121">
    <property type="entry name" value="Lumazine synthase"/>
    <property type="match status" value="1"/>
</dbReference>
<dbReference type="PANTHER" id="PTHR21058:SF0">
    <property type="entry name" value="6,7-DIMETHYL-8-RIBITYLLUMAZINE SYNTHASE"/>
    <property type="match status" value="1"/>
</dbReference>